<accession>A0A165IVY6</accession>
<evidence type="ECO:0000313" key="3">
    <source>
        <dbReference type="Proteomes" id="UP000077266"/>
    </source>
</evidence>
<proteinExistence type="predicted"/>
<dbReference type="EMBL" id="KV425981">
    <property type="protein sequence ID" value="KZV93952.1"/>
    <property type="molecule type" value="Genomic_DNA"/>
</dbReference>
<organism evidence="2 3">
    <name type="scientific">Exidia glandulosa HHB12029</name>
    <dbReference type="NCBI Taxonomy" id="1314781"/>
    <lineage>
        <taxon>Eukaryota</taxon>
        <taxon>Fungi</taxon>
        <taxon>Dikarya</taxon>
        <taxon>Basidiomycota</taxon>
        <taxon>Agaricomycotina</taxon>
        <taxon>Agaricomycetes</taxon>
        <taxon>Auriculariales</taxon>
        <taxon>Exidiaceae</taxon>
        <taxon>Exidia</taxon>
    </lineage>
</organism>
<dbReference type="Proteomes" id="UP000077266">
    <property type="component" value="Unassembled WGS sequence"/>
</dbReference>
<reference evidence="2 3" key="1">
    <citation type="journal article" date="2016" name="Mol. Biol. Evol.">
        <title>Comparative Genomics of Early-Diverging Mushroom-Forming Fungi Provides Insights into the Origins of Lignocellulose Decay Capabilities.</title>
        <authorList>
            <person name="Nagy L.G."/>
            <person name="Riley R."/>
            <person name="Tritt A."/>
            <person name="Adam C."/>
            <person name="Daum C."/>
            <person name="Floudas D."/>
            <person name="Sun H."/>
            <person name="Yadav J.S."/>
            <person name="Pangilinan J."/>
            <person name="Larsson K.H."/>
            <person name="Matsuura K."/>
            <person name="Barry K."/>
            <person name="Labutti K."/>
            <person name="Kuo R."/>
            <person name="Ohm R.A."/>
            <person name="Bhattacharya S.S."/>
            <person name="Shirouzu T."/>
            <person name="Yoshinaga Y."/>
            <person name="Martin F.M."/>
            <person name="Grigoriev I.V."/>
            <person name="Hibbett D.S."/>
        </authorList>
    </citation>
    <scope>NUCLEOTIDE SEQUENCE [LARGE SCALE GENOMIC DNA]</scope>
    <source>
        <strain evidence="2 3">HHB12029</strain>
    </source>
</reference>
<gene>
    <name evidence="2" type="ORF">EXIGLDRAFT_31003</name>
</gene>
<dbReference type="AlphaFoldDB" id="A0A165IVY6"/>
<sequence length="228" mass="24872">MQTMKRTRPDKRLREARTRRRTCSSPLSSLNIVYGQLCTRTRHHTAGHEREEERIPRAADRRTCSASRTLQGARPAASSLDALGTSTSSSTPSTAIINAKQNAVVAADATHGPHVKSSSADSCSSKCAQVHCNSLGGVKPGQLDSARCSRTCRSQRASPVTAFRNLYDRNLRPTSTREQTRTILAAVACVQGLKSTRVTTSFATSNRTRHARCRLSSARDRTSTSRKC</sequence>
<evidence type="ECO:0000256" key="1">
    <source>
        <dbReference type="SAM" id="MobiDB-lite"/>
    </source>
</evidence>
<dbReference type="InParanoid" id="A0A165IVY6"/>
<feature type="compositionally biased region" description="Basic and acidic residues" evidence="1">
    <location>
        <begin position="46"/>
        <end position="63"/>
    </location>
</feature>
<name>A0A165IVY6_EXIGL</name>
<feature type="region of interest" description="Disordered" evidence="1">
    <location>
        <begin position="1"/>
        <end position="24"/>
    </location>
</feature>
<protein>
    <submittedName>
        <fullName evidence="2">Uncharacterized protein</fullName>
    </submittedName>
</protein>
<keyword evidence="3" id="KW-1185">Reference proteome</keyword>
<evidence type="ECO:0000313" key="2">
    <source>
        <dbReference type="EMBL" id="KZV93952.1"/>
    </source>
</evidence>
<feature type="region of interest" description="Disordered" evidence="1">
    <location>
        <begin position="43"/>
        <end position="93"/>
    </location>
</feature>